<dbReference type="STRING" id="598659.NAMH_1652"/>
<dbReference type="EMBL" id="CP001279">
    <property type="protein sequence ID" value="ACM92784.1"/>
    <property type="molecule type" value="Genomic_DNA"/>
</dbReference>
<dbReference type="Gene3D" id="3.40.1380.40">
    <property type="match status" value="1"/>
</dbReference>
<feature type="transmembrane region" description="Helical" evidence="14">
    <location>
        <begin position="131"/>
        <end position="147"/>
    </location>
</feature>
<feature type="domain" description="Oligosaccharyl transferase STT3 N-terminal" evidence="15">
    <location>
        <begin position="43"/>
        <end position="402"/>
    </location>
</feature>
<dbReference type="PANTHER" id="PTHR13872:SF1">
    <property type="entry name" value="DOLICHYL-DIPHOSPHOOLIGOSACCHARIDE--PROTEIN GLYCOSYLTRANSFERASE SUBUNIT STT3B"/>
    <property type="match status" value="1"/>
</dbReference>
<evidence type="ECO:0000313" key="17">
    <source>
        <dbReference type="EMBL" id="ACM92784.1"/>
    </source>
</evidence>
<dbReference type="InterPro" id="IPR048307">
    <property type="entry name" value="STT3_N"/>
</dbReference>
<dbReference type="GO" id="GO:0016020">
    <property type="term" value="C:membrane"/>
    <property type="evidence" value="ECO:0007669"/>
    <property type="project" value="InterPro"/>
</dbReference>
<evidence type="ECO:0000259" key="15">
    <source>
        <dbReference type="Pfam" id="PF02516"/>
    </source>
</evidence>
<sequence length="716" mass="82492">MKEYLNIQEIRFSNKTAFVLISFAYVFATAVRYYYFSWASGIKEFLWHGTLMINNVDGYYYAAGAKELLNNSHVVGNLNPYHSLPSLLTAAIVKLFPFLSLDEVILWMPAVFGSLLVVPLFLIGRSFKNDILGLTAALIGGIVWSYYNRTMVGYYDTDMLVIVLLMFIVWGIIEYLVNDNRKMFLFVPLMIVLYEWWYPQSRTVLLALVGMSFIYISAFKRKQESFVFVLFLLVALFGFKFYINALLIAILYVVYIKKLELFLNWRVIYWLFGISIIMLFLSGTMDMFINKFLVYFNRSDTGEEGLHFYNVSKTIREASQIPFDVVANRISGGMGLFIFSLIGYVLMVIRYPVMIISLPMVVIGIMAHKLGLRFTIYAVPFFALGFAYLVLLISEYVSKLFINDKVAKISKIILPLILITPSLYANIKHVINYKTPTTFLSQEVESLNKLSHIAKPEDYVVTWWDYGYPIRYYAGTKTLVDGGKHSGEVNFPVSFALTHNQTAAANIARLDVEYTDKVEVARELGKEFETEGFIKDMMKKYGFKDPNGFLNALNNPNFKLPEKTRDVYFYFPFRMADIFPTVAVFSSIDLKTGKVNQPFIVSTRVVAAGKEGLKFANGIWMDMKGYLHWGQKLIPLKAAYLGLYDKTGKYRVVKQPFHSNSNIVLIWYKPLNRVLILSTDKLDATYVQMFFFENYDPKLFEPVILNSFVKIYKLKK</sequence>
<evidence type="ECO:0000256" key="3">
    <source>
        <dbReference type="ARBA" id="ARBA00004127"/>
    </source>
</evidence>
<feature type="transmembrane region" description="Helical" evidence="14">
    <location>
        <begin position="336"/>
        <end position="368"/>
    </location>
</feature>
<feature type="transmembrane region" description="Helical" evidence="14">
    <location>
        <begin position="12"/>
        <end position="35"/>
    </location>
</feature>
<evidence type="ECO:0000256" key="8">
    <source>
        <dbReference type="ARBA" id="ARBA00022692"/>
    </source>
</evidence>
<keyword evidence="9" id="KW-0479">Metal-binding</keyword>
<comment type="pathway">
    <text evidence="4">Protein modification; protein glycosylation.</text>
</comment>
<dbReference type="UniPathway" id="UPA00378"/>
<accession>B9L6P4</accession>
<comment type="cofactor">
    <cofactor evidence="1">
        <name>Mn(2+)</name>
        <dbReference type="ChEBI" id="CHEBI:29035"/>
    </cofactor>
</comment>
<dbReference type="Pfam" id="PF02516">
    <property type="entry name" value="STT3"/>
    <property type="match status" value="1"/>
</dbReference>
<evidence type="ECO:0000256" key="10">
    <source>
        <dbReference type="ARBA" id="ARBA00022842"/>
    </source>
</evidence>
<proteinExistence type="inferred from homology"/>
<evidence type="ECO:0000313" key="18">
    <source>
        <dbReference type="Proteomes" id="UP000000448"/>
    </source>
</evidence>
<evidence type="ECO:0000259" key="16">
    <source>
        <dbReference type="Pfam" id="PF21436"/>
    </source>
</evidence>
<dbReference type="Proteomes" id="UP000000448">
    <property type="component" value="Chromosome"/>
</dbReference>
<name>B9L6P4_NAUPA</name>
<dbReference type="InterPro" id="IPR003674">
    <property type="entry name" value="Oligo_trans_STT3"/>
</dbReference>
<comment type="cofactor">
    <cofactor evidence="2">
        <name>Mg(2+)</name>
        <dbReference type="ChEBI" id="CHEBI:18420"/>
    </cofactor>
</comment>
<keyword evidence="13" id="KW-0464">Manganese</keyword>
<evidence type="ECO:0000256" key="7">
    <source>
        <dbReference type="ARBA" id="ARBA00022679"/>
    </source>
</evidence>
<dbReference type="AlphaFoldDB" id="B9L6P4"/>
<evidence type="ECO:0000256" key="11">
    <source>
        <dbReference type="ARBA" id="ARBA00022989"/>
    </source>
</evidence>
<comment type="subcellular location">
    <subcellularLocation>
        <location evidence="3">Endomembrane system</location>
        <topology evidence="3">Multi-pass membrane protein</topology>
    </subcellularLocation>
</comment>
<dbReference type="PANTHER" id="PTHR13872">
    <property type="entry name" value="DOLICHYL-DIPHOSPHOOLIGOSACCHARIDE--PROTEIN GLYCOSYLTRANSFERASE SUBUNIT"/>
    <property type="match status" value="1"/>
</dbReference>
<dbReference type="GO" id="GO:0012505">
    <property type="term" value="C:endomembrane system"/>
    <property type="evidence" value="ECO:0007669"/>
    <property type="project" value="UniProtKB-SubCell"/>
</dbReference>
<gene>
    <name evidence="17" type="ordered locus">NAMH_1652</name>
</gene>
<reference evidence="17 18" key="1">
    <citation type="journal article" date="2009" name="PLoS Genet.">
        <title>Adaptations to submarine hydrothermal environments exemplified by the genome of Nautilia profundicola.</title>
        <authorList>
            <person name="Campbell B.J."/>
            <person name="Smith J.L."/>
            <person name="Hanson T.E."/>
            <person name="Klotz M.G."/>
            <person name="Stein L.Y."/>
            <person name="Lee C.K."/>
            <person name="Wu D."/>
            <person name="Robinson J.M."/>
            <person name="Khouri H.M."/>
            <person name="Eisen J.A."/>
            <person name="Cary S.C."/>
        </authorList>
    </citation>
    <scope>NUCLEOTIDE SEQUENCE [LARGE SCALE GENOMIC DNA]</scope>
    <source>
        <strain evidence="18">ATCC BAA-1463 / DSM 18972 / AmH</strain>
    </source>
</reference>
<keyword evidence="7 17" id="KW-0808">Transferase</keyword>
<evidence type="ECO:0000256" key="13">
    <source>
        <dbReference type="ARBA" id="ARBA00023211"/>
    </source>
</evidence>
<dbReference type="InterPro" id="IPR048999">
    <property type="entry name" value="STT3-PglB_core"/>
</dbReference>
<dbReference type="eggNOG" id="COG1287">
    <property type="taxonomic scope" value="Bacteria"/>
</dbReference>
<evidence type="ECO:0000256" key="5">
    <source>
        <dbReference type="ARBA" id="ARBA00010810"/>
    </source>
</evidence>
<feature type="transmembrane region" description="Helical" evidence="14">
    <location>
        <begin position="374"/>
        <end position="397"/>
    </location>
</feature>
<dbReference type="HOGENOM" id="CLU_024679_0_0_7"/>
<dbReference type="GO" id="GO:0046872">
    <property type="term" value="F:metal ion binding"/>
    <property type="evidence" value="ECO:0007669"/>
    <property type="project" value="UniProtKB-KW"/>
</dbReference>
<feature type="transmembrane region" description="Helical" evidence="14">
    <location>
        <begin position="267"/>
        <end position="289"/>
    </location>
</feature>
<evidence type="ECO:0000256" key="12">
    <source>
        <dbReference type="ARBA" id="ARBA00023136"/>
    </source>
</evidence>
<feature type="transmembrane region" description="Helical" evidence="14">
    <location>
        <begin position="104"/>
        <end position="124"/>
    </location>
</feature>
<feature type="transmembrane region" description="Helical" evidence="14">
    <location>
        <begin position="159"/>
        <end position="176"/>
    </location>
</feature>
<feature type="domain" description="STT3/PglB/AglB core" evidence="16">
    <location>
        <begin position="457"/>
        <end position="592"/>
    </location>
</feature>
<dbReference type="RefSeq" id="WP_015901836.1">
    <property type="nucleotide sequence ID" value="NC_012115.1"/>
</dbReference>
<dbReference type="KEGG" id="nam:NAMH_1652"/>
<protein>
    <submittedName>
        <fullName evidence="17">Oligosaccharyl transferase, STT3 subunit</fullName>
    </submittedName>
</protein>
<keyword evidence="11 14" id="KW-1133">Transmembrane helix</keyword>
<keyword evidence="6" id="KW-0328">Glycosyltransferase</keyword>
<keyword evidence="12 14" id="KW-0472">Membrane</keyword>
<dbReference type="Pfam" id="PF21436">
    <property type="entry name" value="STT3-PglB_core"/>
    <property type="match status" value="1"/>
</dbReference>
<feature type="transmembrane region" description="Helical" evidence="14">
    <location>
        <begin position="226"/>
        <end position="255"/>
    </location>
</feature>
<evidence type="ECO:0000256" key="9">
    <source>
        <dbReference type="ARBA" id="ARBA00022723"/>
    </source>
</evidence>
<organism evidence="17 18">
    <name type="scientific">Nautilia profundicola (strain ATCC BAA-1463 / DSM 18972 / AmH)</name>
    <dbReference type="NCBI Taxonomy" id="598659"/>
    <lineage>
        <taxon>Bacteria</taxon>
        <taxon>Pseudomonadati</taxon>
        <taxon>Campylobacterota</taxon>
        <taxon>Epsilonproteobacteria</taxon>
        <taxon>Nautiliales</taxon>
        <taxon>Nautiliaceae</taxon>
        <taxon>Nautilia</taxon>
    </lineage>
</organism>
<feature type="transmembrane region" description="Helical" evidence="14">
    <location>
        <begin position="183"/>
        <end position="198"/>
    </location>
</feature>
<keyword evidence="18" id="KW-1185">Reference proteome</keyword>
<evidence type="ECO:0000256" key="1">
    <source>
        <dbReference type="ARBA" id="ARBA00001936"/>
    </source>
</evidence>
<evidence type="ECO:0000256" key="14">
    <source>
        <dbReference type="SAM" id="Phobius"/>
    </source>
</evidence>
<evidence type="ECO:0000256" key="2">
    <source>
        <dbReference type="ARBA" id="ARBA00001946"/>
    </source>
</evidence>
<keyword evidence="8 14" id="KW-0812">Transmembrane</keyword>
<evidence type="ECO:0000256" key="4">
    <source>
        <dbReference type="ARBA" id="ARBA00004922"/>
    </source>
</evidence>
<dbReference type="CAZy" id="GT66">
    <property type="family name" value="Glycosyltransferase Family 66"/>
</dbReference>
<evidence type="ECO:0000256" key="6">
    <source>
        <dbReference type="ARBA" id="ARBA00022676"/>
    </source>
</evidence>
<keyword evidence="10" id="KW-0460">Magnesium</keyword>
<comment type="similarity">
    <text evidence="5">Belongs to the STT3 family.</text>
</comment>
<dbReference type="GO" id="GO:0004576">
    <property type="term" value="F:oligosaccharyl transferase activity"/>
    <property type="evidence" value="ECO:0007669"/>
    <property type="project" value="InterPro"/>
</dbReference>